<reference evidence="2 3" key="1">
    <citation type="journal article" date="2018" name="Nat. Ecol. Evol.">
        <title>Pezizomycetes genomes reveal the molecular basis of ectomycorrhizal truffle lifestyle.</title>
        <authorList>
            <person name="Murat C."/>
            <person name="Payen T."/>
            <person name="Noel B."/>
            <person name="Kuo A."/>
            <person name="Morin E."/>
            <person name="Chen J."/>
            <person name="Kohler A."/>
            <person name="Krizsan K."/>
            <person name="Balestrini R."/>
            <person name="Da Silva C."/>
            <person name="Montanini B."/>
            <person name="Hainaut M."/>
            <person name="Levati E."/>
            <person name="Barry K.W."/>
            <person name="Belfiori B."/>
            <person name="Cichocki N."/>
            <person name="Clum A."/>
            <person name="Dockter R.B."/>
            <person name="Fauchery L."/>
            <person name="Guy J."/>
            <person name="Iotti M."/>
            <person name="Le Tacon F."/>
            <person name="Lindquist E.A."/>
            <person name="Lipzen A."/>
            <person name="Malagnac F."/>
            <person name="Mello A."/>
            <person name="Molinier V."/>
            <person name="Miyauchi S."/>
            <person name="Poulain J."/>
            <person name="Riccioni C."/>
            <person name="Rubini A."/>
            <person name="Sitrit Y."/>
            <person name="Splivallo R."/>
            <person name="Traeger S."/>
            <person name="Wang M."/>
            <person name="Zifcakova L."/>
            <person name="Wipf D."/>
            <person name="Zambonelli A."/>
            <person name="Paolocci F."/>
            <person name="Nowrousian M."/>
            <person name="Ottonello S."/>
            <person name="Baldrian P."/>
            <person name="Spatafora J.W."/>
            <person name="Henrissat B."/>
            <person name="Nagy L.G."/>
            <person name="Aury J.M."/>
            <person name="Wincker P."/>
            <person name="Grigoriev I.V."/>
            <person name="Bonfante P."/>
            <person name="Martin F.M."/>
        </authorList>
    </citation>
    <scope>NUCLEOTIDE SEQUENCE [LARGE SCALE GENOMIC DNA]</scope>
    <source>
        <strain evidence="2 3">CCBAS932</strain>
    </source>
</reference>
<dbReference type="OrthoDB" id="5375005at2759"/>
<evidence type="ECO:0000313" key="3">
    <source>
        <dbReference type="Proteomes" id="UP000277580"/>
    </source>
</evidence>
<evidence type="ECO:0000313" key="2">
    <source>
        <dbReference type="EMBL" id="RPB08818.1"/>
    </source>
</evidence>
<dbReference type="EMBL" id="ML119158">
    <property type="protein sequence ID" value="RPB08818.1"/>
    <property type="molecule type" value="Genomic_DNA"/>
</dbReference>
<evidence type="ECO:0000256" key="1">
    <source>
        <dbReference type="SAM" id="MobiDB-lite"/>
    </source>
</evidence>
<gene>
    <name evidence="2" type="ORF">P167DRAFT_595250</name>
</gene>
<proteinExistence type="predicted"/>
<feature type="region of interest" description="Disordered" evidence="1">
    <location>
        <begin position="1"/>
        <end position="20"/>
    </location>
</feature>
<protein>
    <submittedName>
        <fullName evidence="2">Uncharacterized protein</fullName>
    </submittedName>
</protein>
<feature type="compositionally biased region" description="Pro residues" evidence="1">
    <location>
        <begin position="7"/>
        <end position="19"/>
    </location>
</feature>
<organism evidence="2 3">
    <name type="scientific">Morchella conica CCBAS932</name>
    <dbReference type="NCBI Taxonomy" id="1392247"/>
    <lineage>
        <taxon>Eukaryota</taxon>
        <taxon>Fungi</taxon>
        <taxon>Dikarya</taxon>
        <taxon>Ascomycota</taxon>
        <taxon>Pezizomycotina</taxon>
        <taxon>Pezizomycetes</taxon>
        <taxon>Pezizales</taxon>
        <taxon>Morchellaceae</taxon>
        <taxon>Morchella</taxon>
    </lineage>
</organism>
<dbReference type="Proteomes" id="UP000277580">
    <property type="component" value="Unassembled WGS sequence"/>
</dbReference>
<keyword evidence="3" id="KW-1185">Reference proteome</keyword>
<accession>A0A3N4KH93</accession>
<feature type="compositionally biased region" description="Polar residues" evidence="1">
    <location>
        <begin position="299"/>
        <end position="308"/>
    </location>
</feature>
<dbReference type="InParanoid" id="A0A3N4KH93"/>
<name>A0A3N4KH93_9PEZI</name>
<sequence>MEDISHTPPPDRGVTPPPSVGFSNPRELAFYCIGTLLDLCTQYRRTLDRVESTRLLNNAKASRHLGVALDPAFHVPSGKTLKWLTAAQLRLWNATKAMLLSCTYRERRERSFAHALGRSEAVQKRLRKLILGDVIREGDALWQFDGTELSLAEALEPFKDLEPGSDRWIEGAAMRQVKDEYAHKAKAMKKAFYKERREHLATKRKMLTNEIEGLSKLAEAYREVARLKKKYEFGFNPEDDYLQRQQIADALYQKQIHEAELPQTDSEAAVSEDGKPEPTADEPSLGRSLSRSKRKREQNSSGSETGTLASALRGSDKESRIGQGKIVSSELFEARCVIKDIIQVHQGLSGYGSIYTRNTTGKKLYGVYLPSCLEIIAAHEPGGF</sequence>
<feature type="region of interest" description="Disordered" evidence="1">
    <location>
        <begin position="260"/>
        <end position="316"/>
    </location>
</feature>
<dbReference type="AlphaFoldDB" id="A0A3N4KH93"/>